<name>A0AAN6DAJ7_9ASCO</name>
<evidence type="ECO:0000313" key="3">
    <source>
        <dbReference type="Proteomes" id="UP000738402"/>
    </source>
</evidence>
<feature type="region of interest" description="Disordered" evidence="1">
    <location>
        <begin position="46"/>
        <end position="89"/>
    </location>
</feature>
<feature type="region of interest" description="Disordered" evidence="1">
    <location>
        <begin position="127"/>
        <end position="152"/>
    </location>
</feature>
<protein>
    <submittedName>
        <fullName evidence="2">Uncharacterized protein</fullName>
    </submittedName>
</protein>
<dbReference type="AlphaFoldDB" id="A0AAN6DAJ7"/>
<reference evidence="2" key="1">
    <citation type="journal article" date="2021" name="G3 (Bethesda)">
        <title>Genomic diversity, chromosomal rearrangements, and interspecies hybridization in the ogataea polymorpha species complex.</title>
        <authorList>
            <person name="Hanson S.J."/>
            <person name="Cinneide E.O."/>
            <person name="Salzberg L.I."/>
            <person name="Wolfe K.H."/>
            <person name="McGowan J."/>
            <person name="Fitzpatrick D.A."/>
            <person name="Matlin K."/>
        </authorList>
    </citation>
    <scope>NUCLEOTIDE SEQUENCE</scope>
    <source>
        <strain evidence="2">83-405-1</strain>
    </source>
</reference>
<sequence>MSSLHYGPKLRQLLLKLESDRDRGPFAGSERLSKLAFLGLLVVKNAKQRRRSSTSSLSSSPTLYSPNQRSRTSSDTPPGPLFAFRTQPKRSWQDKYNSFETGLLANLESMVGDAAPKPVQGVFHYHFDKPKEPHSQAPQAQQTDPNGGAGDAGAFAQWQERAAARGCDAGTRKARVSVHREVPDVSGAGRLRQRAGSEPDAGLLKIPAAEAGGAARGPGQLDHRRVPAKQGRGRRGQDRGTARGDGATVFITTCFTIV</sequence>
<feature type="compositionally biased region" description="Polar residues" evidence="1">
    <location>
        <begin position="136"/>
        <end position="145"/>
    </location>
</feature>
<organism evidence="2 3">
    <name type="scientific">Ogataea haglerorum</name>
    <dbReference type="NCBI Taxonomy" id="1937702"/>
    <lineage>
        <taxon>Eukaryota</taxon>
        <taxon>Fungi</taxon>
        <taxon>Dikarya</taxon>
        <taxon>Ascomycota</taxon>
        <taxon>Saccharomycotina</taxon>
        <taxon>Pichiomycetes</taxon>
        <taxon>Pichiales</taxon>
        <taxon>Pichiaceae</taxon>
        <taxon>Ogataea</taxon>
    </lineage>
</organism>
<feature type="compositionally biased region" description="Polar residues" evidence="1">
    <location>
        <begin position="67"/>
        <end position="76"/>
    </location>
</feature>
<accession>A0AAN6DAJ7</accession>
<evidence type="ECO:0000256" key="1">
    <source>
        <dbReference type="SAM" id="MobiDB-lite"/>
    </source>
</evidence>
<evidence type="ECO:0000313" key="2">
    <source>
        <dbReference type="EMBL" id="KAG7730750.1"/>
    </source>
</evidence>
<comment type="caution">
    <text evidence="2">The sequence shown here is derived from an EMBL/GenBank/DDBJ whole genome shotgun (WGS) entry which is preliminary data.</text>
</comment>
<feature type="compositionally biased region" description="Low complexity" evidence="1">
    <location>
        <begin position="207"/>
        <end position="219"/>
    </location>
</feature>
<dbReference type="Proteomes" id="UP000738402">
    <property type="component" value="Unassembled WGS sequence"/>
</dbReference>
<feature type="compositionally biased region" description="Low complexity" evidence="1">
    <location>
        <begin position="53"/>
        <end position="66"/>
    </location>
</feature>
<feature type="region of interest" description="Disordered" evidence="1">
    <location>
        <begin position="185"/>
        <end position="245"/>
    </location>
</feature>
<dbReference type="EMBL" id="JAHLUH010000001">
    <property type="protein sequence ID" value="KAG7730750.1"/>
    <property type="molecule type" value="Genomic_DNA"/>
</dbReference>
<gene>
    <name evidence="2" type="ORF">KL933_000545</name>
</gene>
<proteinExistence type="predicted"/>